<evidence type="ECO:0000313" key="3">
    <source>
        <dbReference type="RefSeq" id="XP_015087001.1"/>
    </source>
</evidence>
<name>A0ABM1HKZ1_SOLPN</name>
<accession>A0ABM1HKZ1</accession>
<evidence type="ECO:0000313" key="2">
    <source>
        <dbReference type="Proteomes" id="UP000694930"/>
    </source>
</evidence>
<reference evidence="3" key="2">
    <citation type="submission" date="2025-08" db="UniProtKB">
        <authorList>
            <consortium name="RefSeq"/>
        </authorList>
    </citation>
    <scope>IDENTIFICATION</scope>
</reference>
<reference evidence="2" key="1">
    <citation type="journal article" date="2014" name="Nat. Genet.">
        <title>The genome of the stress-tolerant wild tomato species Solanum pennellii.</title>
        <authorList>
            <person name="Bolger A."/>
            <person name="Scossa F."/>
            <person name="Bolger M.E."/>
            <person name="Lanz C."/>
            <person name="Maumus F."/>
            <person name="Tohge T."/>
            <person name="Quesneville H."/>
            <person name="Alseekh S."/>
            <person name="Sorensen I."/>
            <person name="Lichtenstein G."/>
            <person name="Fich E.A."/>
            <person name="Conte M."/>
            <person name="Keller H."/>
            <person name="Schneeberger K."/>
            <person name="Schwacke R."/>
            <person name="Ofner I."/>
            <person name="Vrebalov J."/>
            <person name="Xu Y."/>
            <person name="Osorio S."/>
            <person name="Aflitos S.A."/>
            <person name="Schijlen E."/>
            <person name="Jimenez-Gomez J.M."/>
            <person name="Ryngajllo M."/>
            <person name="Kimura S."/>
            <person name="Kumar R."/>
            <person name="Koenig D."/>
            <person name="Headland L.R."/>
            <person name="Maloof J.N."/>
            <person name="Sinha N."/>
            <person name="van Ham R.C."/>
            <person name="Lankhorst R.K."/>
            <person name="Mao L."/>
            <person name="Vogel A."/>
            <person name="Arsova B."/>
            <person name="Panstruga R."/>
            <person name="Fei Z."/>
            <person name="Rose J.K."/>
            <person name="Zamir D."/>
            <person name="Carrari F."/>
            <person name="Giovannoni J.J."/>
            <person name="Weigel D."/>
            <person name="Usadel B."/>
            <person name="Fernie A.R."/>
        </authorList>
    </citation>
    <scope>NUCLEOTIDE SEQUENCE [LARGE SCALE GENOMIC DNA]</scope>
    <source>
        <strain evidence="2">cv. LA0716</strain>
    </source>
</reference>
<keyword evidence="2" id="KW-1185">Reference proteome</keyword>
<feature type="compositionally biased region" description="Acidic residues" evidence="1">
    <location>
        <begin position="104"/>
        <end position="113"/>
    </location>
</feature>
<feature type="compositionally biased region" description="Basic and acidic residues" evidence="1">
    <location>
        <begin position="121"/>
        <end position="131"/>
    </location>
</feature>
<sequence length="222" mass="24600">MNTRRNVGQMRRGATAGDNQLAPQAPAEGVAMPINPSGLTYAEVRAYLAQMEQAITIQAQAMTDQVNRQNVQRENPPVRTMADRLRDFTRMNPPIFIVSKTSEDPQEFVDEVEDSRKKRGIHDARRPKPQDHAGPSHGGHINNFGVREQPRFKKGQQSSGNSNSQRSTTPRGGRPETKKSNGGEMQRPKKNCAKCGHAHSGECRQGTNACFGCRKSGHMVRD</sequence>
<feature type="compositionally biased region" description="Low complexity" evidence="1">
    <location>
        <begin position="155"/>
        <end position="165"/>
    </location>
</feature>
<organism evidence="2 3">
    <name type="scientific">Solanum pennellii</name>
    <name type="common">Tomato</name>
    <name type="synonym">Lycopersicon pennellii</name>
    <dbReference type="NCBI Taxonomy" id="28526"/>
    <lineage>
        <taxon>Eukaryota</taxon>
        <taxon>Viridiplantae</taxon>
        <taxon>Streptophyta</taxon>
        <taxon>Embryophyta</taxon>
        <taxon>Tracheophyta</taxon>
        <taxon>Spermatophyta</taxon>
        <taxon>Magnoliopsida</taxon>
        <taxon>eudicotyledons</taxon>
        <taxon>Gunneridae</taxon>
        <taxon>Pentapetalae</taxon>
        <taxon>asterids</taxon>
        <taxon>lamiids</taxon>
        <taxon>Solanales</taxon>
        <taxon>Solanaceae</taxon>
        <taxon>Solanoideae</taxon>
        <taxon>Solaneae</taxon>
        <taxon>Solanum</taxon>
        <taxon>Solanum subgen. Lycopersicon</taxon>
    </lineage>
</organism>
<feature type="region of interest" description="Disordered" evidence="1">
    <location>
        <begin position="99"/>
        <end position="208"/>
    </location>
</feature>
<dbReference type="Proteomes" id="UP000694930">
    <property type="component" value="Chromosome 9"/>
</dbReference>
<evidence type="ECO:0000256" key="1">
    <source>
        <dbReference type="SAM" id="MobiDB-lite"/>
    </source>
</evidence>
<gene>
    <name evidence="3" type="primary">LOC107030123</name>
</gene>
<dbReference type="GeneID" id="107030123"/>
<protein>
    <submittedName>
        <fullName evidence="3">Uncharacterized protein LOC107030123</fullName>
    </submittedName>
</protein>
<proteinExistence type="predicted"/>
<dbReference type="RefSeq" id="XP_015087001.1">
    <property type="nucleotide sequence ID" value="XM_015231515.1"/>
</dbReference>
<feature type="region of interest" description="Disordered" evidence="1">
    <location>
        <begin position="1"/>
        <end position="24"/>
    </location>
</feature>